<evidence type="ECO:0000313" key="8">
    <source>
        <dbReference type="EMBL" id="EJT77630.1"/>
    </source>
</evidence>
<dbReference type="InterPro" id="IPR019402">
    <property type="entry name" value="CWH43_N"/>
</dbReference>
<evidence type="ECO:0000256" key="2">
    <source>
        <dbReference type="ARBA" id="ARBA00022692"/>
    </source>
</evidence>
<evidence type="ECO:0000256" key="5">
    <source>
        <dbReference type="SAM" id="MobiDB-lite"/>
    </source>
</evidence>
<dbReference type="InterPro" id="IPR050911">
    <property type="entry name" value="DRAM/TMEM150_Autophagy_Mod"/>
</dbReference>
<comment type="subcellular location">
    <subcellularLocation>
        <location evidence="1">Endomembrane system</location>
        <topology evidence="1">Multi-pass membrane protein</topology>
    </subcellularLocation>
</comment>
<feature type="transmembrane region" description="Helical" evidence="6">
    <location>
        <begin position="7"/>
        <end position="30"/>
    </location>
</feature>
<dbReference type="Proteomes" id="UP000006039">
    <property type="component" value="Unassembled WGS sequence"/>
</dbReference>
<dbReference type="PANTHER" id="PTHR21324:SF2">
    <property type="entry name" value="EG:22E5.9 PROTEIN"/>
    <property type="match status" value="1"/>
</dbReference>
<evidence type="ECO:0000256" key="4">
    <source>
        <dbReference type="ARBA" id="ARBA00023136"/>
    </source>
</evidence>
<feature type="region of interest" description="Disordered" evidence="5">
    <location>
        <begin position="234"/>
        <end position="303"/>
    </location>
</feature>
<dbReference type="AlphaFoldDB" id="J3NN78"/>
<feature type="transmembrane region" description="Helical" evidence="6">
    <location>
        <begin position="131"/>
        <end position="151"/>
    </location>
</feature>
<evidence type="ECO:0000313" key="9">
    <source>
        <dbReference type="EnsemblFungi" id="EJT77630"/>
    </source>
</evidence>
<evidence type="ECO:0000256" key="3">
    <source>
        <dbReference type="ARBA" id="ARBA00022989"/>
    </source>
</evidence>
<dbReference type="PANTHER" id="PTHR21324">
    <property type="entry name" value="FASTING-INDUCIBLE INTEGRAL MEMBRANE PROTEIN TM6P1-RELATED"/>
    <property type="match status" value="1"/>
</dbReference>
<dbReference type="EnsemblFungi" id="EJT77630">
    <property type="protein sequence ID" value="EJT77630"/>
    <property type="gene ID" value="GGTG_02736"/>
</dbReference>
<reference evidence="8" key="2">
    <citation type="submission" date="2010-07" db="EMBL/GenBank/DDBJ databases">
        <authorList>
            <consortium name="The Broad Institute Genome Sequencing Platform"/>
            <consortium name="Broad Institute Genome Sequencing Center for Infectious Disease"/>
            <person name="Ma L.-J."/>
            <person name="Dead R."/>
            <person name="Young S."/>
            <person name="Zeng Q."/>
            <person name="Koehrsen M."/>
            <person name="Alvarado L."/>
            <person name="Berlin A."/>
            <person name="Chapman S.B."/>
            <person name="Chen Z."/>
            <person name="Freedman E."/>
            <person name="Gellesch M."/>
            <person name="Goldberg J."/>
            <person name="Griggs A."/>
            <person name="Gujja S."/>
            <person name="Heilman E.R."/>
            <person name="Heiman D."/>
            <person name="Hepburn T."/>
            <person name="Howarth C."/>
            <person name="Jen D."/>
            <person name="Larson L."/>
            <person name="Mehta T."/>
            <person name="Neiman D."/>
            <person name="Pearson M."/>
            <person name="Roberts A."/>
            <person name="Saif S."/>
            <person name="Shea T."/>
            <person name="Shenoy N."/>
            <person name="Sisk P."/>
            <person name="Stolte C."/>
            <person name="Sykes S."/>
            <person name="Walk T."/>
            <person name="White J."/>
            <person name="Yandava C."/>
            <person name="Haas B."/>
            <person name="Nusbaum C."/>
            <person name="Birren B."/>
        </authorList>
    </citation>
    <scope>NUCLEOTIDE SEQUENCE</scope>
    <source>
        <strain evidence="8">R3-111a-1</strain>
    </source>
</reference>
<feature type="transmembrane region" description="Helical" evidence="6">
    <location>
        <begin position="198"/>
        <end position="219"/>
    </location>
</feature>
<gene>
    <name evidence="9" type="primary">20343194</name>
    <name evidence="8" type="ORF">GGTG_02736</name>
</gene>
<dbReference type="RefSeq" id="XP_009218775.1">
    <property type="nucleotide sequence ID" value="XM_009220511.1"/>
</dbReference>
<name>J3NN78_GAET3</name>
<evidence type="ECO:0000256" key="1">
    <source>
        <dbReference type="ARBA" id="ARBA00004127"/>
    </source>
</evidence>
<feature type="compositionally biased region" description="Polar residues" evidence="5">
    <location>
        <begin position="249"/>
        <end position="259"/>
    </location>
</feature>
<dbReference type="EMBL" id="GL385396">
    <property type="protein sequence ID" value="EJT77630.1"/>
    <property type="molecule type" value="Genomic_DNA"/>
</dbReference>
<keyword evidence="2 6" id="KW-0812">Transmembrane</keyword>
<feature type="transmembrane region" description="Helical" evidence="6">
    <location>
        <begin position="98"/>
        <end position="119"/>
    </location>
</feature>
<dbReference type="GeneID" id="20343194"/>
<feature type="transmembrane region" description="Helical" evidence="6">
    <location>
        <begin position="60"/>
        <end position="78"/>
    </location>
</feature>
<dbReference type="STRING" id="644352.J3NN78"/>
<evidence type="ECO:0000313" key="10">
    <source>
        <dbReference type="Proteomes" id="UP000006039"/>
    </source>
</evidence>
<reference evidence="9" key="4">
    <citation type="journal article" date="2015" name="G3 (Bethesda)">
        <title>Genome sequences of three phytopathogenic species of the Magnaporthaceae family of fungi.</title>
        <authorList>
            <person name="Okagaki L.H."/>
            <person name="Nunes C.C."/>
            <person name="Sailsbery J."/>
            <person name="Clay B."/>
            <person name="Brown D."/>
            <person name="John T."/>
            <person name="Oh Y."/>
            <person name="Young N."/>
            <person name="Fitzgerald M."/>
            <person name="Haas B.J."/>
            <person name="Zeng Q."/>
            <person name="Young S."/>
            <person name="Adiconis X."/>
            <person name="Fan L."/>
            <person name="Levin J.Z."/>
            <person name="Mitchell T.K."/>
            <person name="Okubara P.A."/>
            <person name="Farman M.L."/>
            <person name="Kohn L.M."/>
            <person name="Birren B."/>
            <person name="Ma L.-J."/>
            <person name="Dean R.A."/>
        </authorList>
    </citation>
    <scope>NUCLEOTIDE SEQUENCE</scope>
    <source>
        <strain evidence="9">R3-111a-1</strain>
    </source>
</reference>
<keyword evidence="10" id="KW-1185">Reference proteome</keyword>
<keyword evidence="3 6" id="KW-1133">Transmembrane helix</keyword>
<reference evidence="9" key="5">
    <citation type="submission" date="2018-04" db="UniProtKB">
        <authorList>
            <consortium name="EnsemblFungi"/>
        </authorList>
    </citation>
    <scope>IDENTIFICATION</scope>
    <source>
        <strain evidence="9">R3-111a-1</strain>
    </source>
</reference>
<sequence>MIRLSYWVLPIISGTVWLGTLLGLLLHWIVGTNRMFYSSMSDGQHIAYISDVGASELKPLFITGCVVTTVFLNAGFLADRWLRHKGRLVPNTSVTEKVLSALTVFFALAGTAGLILLSIFDTLNWTMLHRIFLALFMGGYALSAVFICWEYQRLAQKREHRILRISFWIKLAFVITEVLLSIGFGLALRTRNQNSGAILEWVIAFIFTFYIFSFLIDLYPAVYTGRRGIGAHRQRGASDAFRTKGMPGTTHQSSSSMSQRRPFDEENGRPDSFPMRTAGGNGEYGRSYANGTAPMPQPPPQNF</sequence>
<accession>J3NN78</accession>
<organism evidence="8">
    <name type="scientific">Gaeumannomyces tritici (strain R3-111a-1)</name>
    <name type="common">Wheat and barley take-all root rot fungus</name>
    <name type="synonym">Gaeumannomyces graminis var. tritici</name>
    <dbReference type="NCBI Taxonomy" id="644352"/>
    <lineage>
        <taxon>Eukaryota</taxon>
        <taxon>Fungi</taxon>
        <taxon>Dikarya</taxon>
        <taxon>Ascomycota</taxon>
        <taxon>Pezizomycotina</taxon>
        <taxon>Sordariomycetes</taxon>
        <taxon>Sordariomycetidae</taxon>
        <taxon>Magnaporthales</taxon>
        <taxon>Magnaporthaceae</taxon>
        <taxon>Gaeumannomyces</taxon>
    </lineage>
</organism>
<dbReference type="eggNOG" id="ENOG502RZQS">
    <property type="taxonomic scope" value="Eukaryota"/>
</dbReference>
<dbReference type="OrthoDB" id="10032492at2759"/>
<dbReference type="Pfam" id="PF10277">
    <property type="entry name" value="Frag1"/>
    <property type="match status" value="1"/>
</dbReference>
<evidence type="ECO:0000256" key="6">
    <source>
        <dbReference type="SAM" id="Phobius"/>
    </source>
</evidence>
<dbReference type="GO" id="GO:0005886">
    <property type="term" value="C:plasma membrane"/>
    <property type="evidence" value="ECO:0007669"/>
    <property type="project" value="TreeGrafter"/>
</dbReference>
<evidence type="ECO:0000259" key="7">
    <source>
        <dbReference type="Pfam" id="PF10277"/>
    </source>
</evidence>
<reference evidence="8" key="3">
    <citation type="submission" date="2010-09" db="EMBL/GenBank/DDBJ databases">
        <title>Annotation of Gaeumannomyces graminis var. tritici R3-111a-1.</title>
        <authorList>
            <consortium name="The Broad Institute Genome Sequencing Platform"/>
            <person name="Ma L.-J."/>
            <person name="Dead R."/>
            <person name="Young S.K."/>
            <person name="Zeng Q."/>
            <person name="Gargeya S."/>
            <person name="Fitzgerald M."/>
            <person name="Haas B."/>
            <person name="Abouelleil A."/>
            <person name="Alvarado L."/>
            <person name="Arachchi H.M."/>
            <person name="Berlin A."/>
            <person name="Brown A."/>
            <person name="Chapman S.B."/>
            <person name="Chen Z."/>
            <person name="Dunbar C."/>
            <person name="Freedman E."/>
            <person name="Gearin G."/>
            <person name="Gellesch M."/>
            <person name="Goldberg J."/>
            <person name="Griggs A."/>
            <person name="Gujja S."/>
            <person name="Heiman D."/>
            <person name="Howarth C."/>
            <person name="Larson L."/>
            <person name="Lui A."/>
            <person name="MacDonald P.J.P."/>
            <person name="Mehta T."/>
            <person name="Montmayeur A."/>
            <person name="Murphy C."/>
            <person name="Neiman D."/>
            <person name="Pearson M."/>
            <person name="Priest M."/>
            <person name="Roberts A."/>
            <person name="Saif S."/>
            <person name="Shea T."/>
            <person name="Shenoy N."/>
            <person name="Sisk P."/>
            <person name="Stolte C."/>
            <person name="Sykes S."/>
            <person name="Yandava C."/>
            <person name="Wortman J."/>
            <person name="Nusbaum C."/>
            <person name="Birren B."/>
        </authorList>
    </citation>
    <scope>NUCLEOTIDE SEQUENCE</scope>
    <source>
        <strain evidence="8">R3-111a-1</strain>
    </source>
</reference>
<dbReference type="VEuPathDB" id="FungiDB:GGTG_02736"/>
<keyword evidence="4 6" id="KW-0472">Membrane</keyword>
<dbReference type="GO" id="GO:0012505">
    <property type="term" value="C:endomembrane system"/>
    <property type="evidence" value="ECO:0007669"/>
    <property type="project" value="UniProtKB-SubCell"/>
</dbReference>
<feature type="domain" description="CWH43-like N-terminal" evidence="7">
    <location>
        <begin position="6"/>
        <end position="220"/>
    </location>
</feature>
<reference evidence="10" key="1">
    <citation type="submission" date="2010-07" db="EMBL/GenBank/DDBJ databases">
        <title>The genome sequence of Gaeumannomyces graminis var. tritici strain R3-111a-1.</title>
        <authorList>
            <consortium name="The Broad Institute Genome Sequencing Platform"/>
            <person name="Ma L.-J."/>
            <person name="Dead R."/>
            <person name="Young S."/>
            <person name="Zeng Q."/>
            <person name="Koehrsen M."/>
            <person name="Alvarado L."/>
            <person name="Berlin A."/>
            <person name="Chapman S.B."/>
            <person name="Chen Z."/>
            <person name="Freedman E."/>
            <person name="Gellesch M."/>
            <person name="Goldberg J."/>
            <person name="Griggs A."/>
            <person name="Gujja S."/>
            <person name="Heilman E.R."/>
            <person name="Heiman D."/>
            <person name="Hepburn T."/>
            <person name="Howarth C."/>
            <person name="Jen D."/>
            <person name="Larson L."/>
            <person name="Mehta T."/>
            <person name="Neiman D."/>
            <person name="Pearson M."/>
            <person name="Roberts A."/>
            <person name="Saif S."/>
            <person name="Shea T."/>
            <person name="Shenoy N."/>
            <person name="Sisk P."/>
            <person name="Stolte C."/>
            <person name="Sykes S."/>
            <person name="Walk T."/>
            <person name="White J."/>
            <person name="Yandava C."/>
            <person name="Haas B."/>
            <person name="Nusbaum C."/>
            <person name="Birren B."/>
        </authorList>
    </citation>
    <scope>NUCLEOTIDE SEQUENCE [LARGE SCALE GENOMIC DNA]</scope>
    <source>
        <strain evidence="10">R3-111a-1</strain>
    </source>
</reference>
<dbReference type="HOGENOM" id="CLU_050573_0_0_1"/>
<proteinExistence type="predicted"/>
<feature type="transmembrane region" description="Helical" evidence="6">
    <location>
        <begin position="163"/>
        <end position="186"/>
    </location>
</feature>
<protein>
    <recommendedName>
        <fullName evidence="7">CWH43-like N-terminal domain-containing protein</fullName>
    </recommendedName>
</protein>